<accession>A0AAV2MAX5</accession>
<feature type="compositionally biased region" description="Basic and acidic residues" evidence="1">
    <location>
        <begin position="12"/>
        <end position="23"/>
    </location>
</feature>
<evidence type="ECO:0000313" key="3">
    <source>
        <dbReference type="Proteomes" id="UP001497482"/>
    </source>
</evidence>
<dbReference type="AlphaFoldDB" id="A0AAV2MAX5"/>
<feature type="region of interest" description="Disordered" evidence="1">
    <location>
        <begin position="1"/>
        <end position="30"/>
    </location>
</feature>
<protein>
    <submittedName>
        <fullName evidence="2">Uncharacterized protein</fullName>
    </submittedName>
</protein>
<reference evidence="2 3" key="1">
    <citation type="submission" date="2024-04" db="EMBL/GenBank/DDBJ databases">
        <authorList>
            <person name="Waldvogel A.-M."/>
            <person name="Schoenle A."/>
        </authorList>
    </citation>
    <scope>NUCLEOTIDE SEQUENCE [LARGE SCALE GENOMIC DNA]</scope>
</reference>
<dbReference type="EMBL" id="OZ035829">
    <property type="protein sequence ID" value="CAL1610517.1"/>
    <property type="molecule type" value="Genomic_DNA"/>
</dbReference>
<name>A0AAV2MAX5_KNICA</name>
<sequence>MGCSSSSAQVVDQEKRPGTKPEEANGSVVKNSFIAENGQTIEAQMQLPVQTDLPSDLHSLGLEEVTEPMLLALETQEELGSGVDLLSPQATLEVVEALPAVEEAAPVENTVTETVKVETLVDVTEDVPENVVAAQIEAPVSNEEASVVGVVPEAVPIASVVAEPEAKEAEEKTEVKSNVEVLNEETIAAATVPELPPLSPGKDQTAPALVNSETITAPAQSASQMTEAESEKAKKED</sequence>
<feature type="compositionally biased region" description="Polar residues" evidence="1">
    <location>
        <begin position="211"/>
        <end position="227"/>
    </location>
</feature>
<gene>
    <name evidence="2" type="ORF">KC01_LOCUS37124</name>
</gene>
<evidence type="ECO:0000313" key="2">
    <source>
        <dbReference type="EMBL" id="CAL1610517.1"/>
    </source>
</evidence>
<keyword evidence="3" id="KW-1185">Reference proteome</keyword>
<evidence type="ECO:0000256" key="1">
    <source>
        <dbReference type="SAM" id="MobiDB-lite"/>
    </source>
</evidence>
<feature type="region of interest" description="Disordered" evidence="1">
    <location>
        <begin position="190"/>
        <end position="237"/>
    </location>
</feature>
<dbReference type="Proteomes" id="UP001497482">
    <property type="component" value="Chromosome 7"/>
</dbReference>
<feature type="compositionally biased region" description="Polar residues" evidence="1">
    <location>
        <begin position="1"/>
        <end position="10"/>
    </location>
</feature>
<organism evidence="2 3">
    <name type="scientific">Knipowitschia caucasica</name>
    <name type="common">Caucasian dwarf goby</name>
    <name type="synonym">Pomatoschistus caucasicus</name>
    <dbReference type="NCBI Taxonomy" id="637954"/>
    <lineage>
        <taxon>Eukaryota</taxon>
        <taxon>Metazoa</taxon>
        <taxon>Chordata</taxon>
        <taxon>Craniata</taxon>
        <taxon>Vertebrata</taxon>
        <taxon>Euteleostomi</taxon>
        <taxon>Actinopterygii</taxon>
        <taxon>Neopterygii</taxon>
        <taxon>Teleostei</taxon>
        <taxon>Neoteleostei</taxon>
        <taxon>Acanthomorphata</taxon>
        <taxon>Gobiaria</taxon>
        <taxon>Gobiiformes</taxon>
        <taxon>Gobioidei</taxon>
        <taxon>Gobiidae</taxon>
        <taxon>Gobiinae</taxon>
        <taxon>Knipowitschia</taxon>
    </lineage>
</organism>
<proteinExistence type="predicted"/>